<dbReference type="SUPFAM" id="SSF53927">
    <property type="entry name" value="Cytidine deaminase-like"/>
    <property type="match status" value="1"/>
</dbReference>
<protein>
    <submittedName>
        <fullName evidence="2">Nucleoside deaminase</fullName>
    </submittedName>
</protein>
<comment type="caution">
    <text evidence="2">The sequence shown here is derived from an EMBL/GenBank/DDBJ whole genome shotgun (WGS) entry which is preliminary data.</text>
</comment>
<accession>A0ABP6Z995</accession>
<dbReference type="EMBL" id="BAAAZO010000002">
    <property type="protein sequence ID" value="GAA3601192.1"/>
    <property type="molecule type" value="Genomic_DNA"/>
</dbReference>
<sequence length="201" mass="21441">MEITDLATSFSVSLPSWVPVEIHDVPEQLPTSQERMALVHRLADRNHREGNGGPFAALVAERDTGRVLAVGVNVVLATGLSSVHAEVVALSLAQQVVGTWDLGAAGRPATELVVNWRPCTMCLGATLWSGAGHLVIAGEGPECEQLTGFDEGPVRDDWREQFAARGITVESDVLRDGAIRTFSKYGSGDPLVYNARQGIVG</sequence>
<dbReference type="Pfam" id="PF00383">
    <property type="entry name" value="dCMP_cyt_deam_1"/>
    <property type="match status" value="1"/>
</dbReference>
<dbReference type="Proteomes" id="UP001501074">
    <property type="component" value="Unassembled WGS sequence"/>
</dbReference>
<name>A0ABP6Z995_9ACTN</name>
<dbReference type="Gene3D" id="3.40.140.10">
    <property type="entry name" value="Cytidine Deaminase, domain 2"/>
    <property type="match status" value="1"/>
</dbReference>
<gene>
    <name evidence="2" type="ORF">GCM10022223_16080</name>
</gene>
<feature type="domain" description="CMP/dCMP-type deaminase" evidence="1">
    <location>
        <begin position="30"/>
        <end position="154"/>
    </location>
</feature>
<keyword evidence="3" id="KW-1185">Reference proteome</keyword>
<organism evidence="2 3">
    <name type="scientific">Kineosporia mesophila</name>
    <dbReference type="NCBI Taxonomy" id="566012"/>
    <lineage>
        <taxon>Bacteria</taxon>
        <taxon>Bacillati</taxon>
        <taxon>Actinomycetota</taxon>
        <taxon>Actinomycetes</taxon>
        <taxon>Kineosporiales</taxon>
        <taxon>Kineosporiaceae</taxon>
        <taxon>Kineosporia</taxon>
    </lineage>
</organism>
<dbReference type="InterPro" id="IPR002125">
    <property type="entry name" value="CMP_dCMP_dom"/>
</dbReference>
<evidence type="ECO:0000259" key="1">
    <source>
        <dbReference type="PROSITE" id="PS51747"/>
    </source>
</evidence>
<dbReference type="InterPro" id="IPR016193">
    <property type="entry name" value="Cytidine_deaminase-like"/>
</dbReference>
<dbReference type="CDD" id="cd01285">
    <property type="entry name" value="nucleoside_deaminase"/>
    <property type="match status" value="1"/>
</dbReference>
<proteinExistence type="predicted"/>
<evidence type="ECO:0000313" key="2">
    <source>
        <dbReference type="EMBL" id="GAA3601192.1"/>
    </source>
</evidence>
<dbReference type="PROSITE" id="PS51747">
    <property type="entry name" value="CYT_DCMP_DEAMINASES_2"/>
    <property type="match status" value="1"/>
</dbReference>
<evidence type="ECO:0000313" key="3">
    <source>
        <dbReference type="Proteomes" id="UP001501074"/>
    </source>
</evidence>
<reference evidence="3" key="1">
    <citation type="journal article" date="2019" name="Int. J. Syst. Evol. Microbiol.">
        <title>The Global Catalogue of Microorganisms (GCM) 10K type strain sequencing project: providing services to taxonomists for standard genome sequencing and annotation.</title>
        <authorList>
            <consortium name="The Broad Institute Genomics Platform"/>
            <consortium name="The Broad Institute Genome Sequencing Center for Infectious Disease"/>
            <person name="Wu L."/>
            <person name="Ma J."/>
        </authorList>
    </citation>
    <scope>NUCLEOTIDE SEQUENCE [LARGE SCALE GENOMIC DNA]</scope>
    <source>
        <strain evidence="3">JCM 16902</strain>
    </source>
</reference>